<proteinExistence type="predicted"/>
<dbReference type="Gene3D" id="3.40.50.2300">
    <property type="match status" value="1"/>
</dbReference>
<name>A0A2R3MPP6_9BACE</name>
<reference evidence="1 2" key="1">
    <citation type="submission" date="2019-03" db="EMBL/GenBank/DDBJ databases">
        <title>Genomic Encyclopedia of Type Strains, Phase IV (KMG-IV): sequencing the most valuable type-strain genomes for metagenomic binning, comparative biology and taxonomic classification.</title>
        <authorList>
            <person name="Goeker M."/>
        </authorList>
    </citation>
    <scope>NUCLEOTIDE SEQUENCE [LARGE SCALE GENOMIC DNA]</scope>
    <source>
        <strain evidence="1 2">DSM 23917</strain>
    </source>
</reference>
<dbReference type="GeneID" id="94547509"/>
<dbReference type="SMART" id="SM00850">
    <property type="entry name" value="LytTR"/>
    <property type="match status" value="1"/>
</dbReference>
<dbReference type="PROSITE" id="PS50930">
    <property type="entry name" value="HTH_LYTTR"/>
    <property type="match status" value="1"/>
</dbReference>
<sequence>MKVLIVEDETSSYENLREILREIDPDIEVVGNTESVVQTINWLKTGIAPDLIFMDIHLSDDSAFAIFDKMEVETPIIFTTAYDQYAIEAFKVNSIDYLLKPIKVCEVKHAIDKFKRLSHTDVSHYLSQLLQLAPSSMHKSKMLIPYKDKLIPIGFSDIAFFYTADKNSFIYLKNGTHYPYSKTLDQIMTTLDSNNFFRANKQFIIRRDNVVNITIWFDNRLLVTLDTEVPERIYISKNKAAEFKTWLTAGY</sequence>
<dbReference type="SMART" id="SM00448">
    <property type="entry name" value="REC"/>
    <property type="match status" value="1"/>
</dbReference>
<evidence type="ECO:0000313" key="2">
    <source>
        <dbReference type="Proteomes" id="UP000295600"/>
    </source>
</evidence>
<dbReference type="SUPFAM" id="SSF52172">
    <property type="entry name" value="CheY-like"/>
    <property type="match status" value="1"/>
</dbReference>
<accession>A0A2R3MPP6</accession>
<dbReference type="RefSeq" id="WP_106068605.1">
    <property type="nucleotide sequence ID" value="NZ_CP027234.1"/>
</dbReference>
<comment type="caution">
    <text evidence="1">The sequence shown here is derived from an EMBL/GenBank/DDBJ whole genome shotgun (WGS) entry which is preliminary data.</text>
</comment>
<evidence type="ECO:0000313" key="1">
    <source>
        <dbReference type="EMBL" id="TCO96008.1"/>
    </source>
</evidence>
<dbReference type="Proteomes" id="UP000295600">
    <property type="component" value="Unassembled WGS sequence"/>
</dbReference>
<dbReference type="GO" id="GO:0003677">
    <property type="term" value="F:DNA binding"/>
    <property type="evidence" value="ECO:0007669"/>
    <property type="project" value="InterPro"/>
</dbReference>
<dbReference type="InterPro" id="IPR011006">
    <property type="entry name" value="CheY-like_superfamily"/>
</dbReference>
<dbReference type="InterPro" id="IPR007492">
    <property type="entry name" value="LytTR_DNA-bd_dom"/>
</dbReference>
<dbReference type="Pfam" id="PF00072">
    <property type="entry name" value="Response_reg"/>
    <property type="match status" value="1"/>
</dbReference>
<gene>
    <name evidence="1" type="ORF">EV202_102110</name>
</gene>
<dbReference type="PROSITE" id="PS50110">
    <property type="entry name" value="RESPONSE_REGULATORY"/>
    <property type="match status" value="1"/>
</dbReference>
<dbReference type="Gene3D" id="2.40.50.1020">
    <property type="entry name" value="LytTr DNA-binding domain"/>
    <property type="match status" value="1"/>
</dbReference>
<dbReference type="PANTHER" id="PTHR37299:SF1">
    <property type="entry name" value="STAGE 0 SPORULATION PROTEIN A HOMOLOG"/>
    <property type="match status" value="1"/>
</dbReference>
<dbReference type="EMBL" id="SLXB01000002">
    <property type="protein sequence ID" value="TCO96008.1"/>
    <property type="molecule type" value="Genomic_DNA"/>
</dbReference>
<protein>
    <submittedName>
        <fullName evidence="1">LytTR family two component transcriptional regulator</fullName>
    </submittedName>
</protein>
<dbReference type="KEGG" id="bhf:C3V43_03440"/>
<dbReference type="GO" id="GO:0000156">
    <property type="term" value="F:phosphorelay response regulator activity"/>
    <property type="evidence" value="ECO:0007669"/>
    <property type="project" value="InterPro"/>
</dbReference>
<dbReference type="AlphaFoldDB" id="A0A2R3MPP6"/>
<dbReference type="PANTHER" id="PTHR37299">
    <property type="entry name" value="TRANSCRIPTIONAL REGULATOR-RELATED"/>
    <property type="match status" value="1"/>
</dbReference>
<dbReference type="Pfam" id="PF04397">
    <property type="entry name" value="LytTR"/>
    <property type="match status" value="1"/>
</dbReference>
<organism evidence="1 2">
    <name type="scientific">Prevotella heparinolytica</name>
    <dbReference type="NCBI Taxonomy" id="28113"/>
    <lineage>
        <taxon>Bacteria</taxon>
        <taxon>Pseudomonadati</taxon>
        <taxon>Bacteroidota</taxon>
        <taxon>Bacteroidia</taxon>
        <taxon>Bacteroidales</taxon>
        <taxon>Bacteroidaceae</taxon>
        <taxon>Bacteroides</taxon>
    </lineage>
</organism>
<dbReference type="InterPro" id="IPR046947">
    <property type="entry name" value="LytR-like"/>
</dbReference>
<dbReference type="InterPro" id="IPR001789">
    <property type="entry name" value="Sig_transdc_resp-reg_receiver"/>
</dbReference>